<dbReference type="RefSeq" id="WP_382312898.1">
    <property type="nucleotide sequence ID" value="NZ_JBHUFD010000003.1"/>
</dbReference>
<gene>
    <name evidence="1" type="ORF">ACFSDX_08545</name>
</gene>
<reference evidence="2" key="1">
    <citation type="journal article" date="2019" name="Int. J. Syst. Evol. Microbiol.">
        <title>The Global Catalogue of Microorganisms (GCM) 10K type strain sequencing project: providing services to taxonomists for standard genome sequencing and annotation.</title>
        <authorList>
            <consortium name="The Broad Institute Genomics Platform"/>
            <consortium name="The Broad Institute Genome Sequencing Center for Infectious Disease"/>
            <person name="Wu L."/>
            <person name="Ma J."/>
        </authorList>
    </citation>
    <scope>NUCLEOTIDE SEQUENCE [LARGE SCALE GENOMIC DNA]</scope>
    <source>
        <strain evidence="2">CGMCC 1.15795</strain>
    </source>
</reference>
<protein>
    <recommendedName>
        <fullName evidence="3">STAS/SEC14 domain-containing protein</fullName>
    </recommendedName>
</protein>
<evidence type="ECO:0000313" key="2">
    <source>
        <dbReference type="Proteomes" id="UP001597197"/>
    </source>
</evidence>
<accession>A0ABW4QSB1</accession>
<evidence type="ECO:0000313" key="1">
    <source>
        <dbReference type="EMBL" id="MFD1872474.1"/>
    </source>
</evidence>
<dbReference type="Proteomes" id="UP001597197">
    <property type="component" value="Unassembled WGS sequence"/>
</dbReference>
<organism evidence="1 2">
    <name type="scientific">Hymenobacter bucti</name>
    <dbReference type="NCBI Taxonomy" id="1844114"/>
    <lineage>
        <taxon>Bacteria</taxon>
        <taxon>Pseudomonadati</taxon>
        <taxon>Bacteroidota</taxon>
        <taxon>Cytophagia</taxon>
        <taxon>Cytophagales</taxon>
        <taxon>Hymenobacteraceae</taxon>
        <taxon>Hymenobacter</taxon>
    </lineage>
</organism>
<sequence length="144" mass="16285">MLKYSNDNLTVTAEPTSGILRATWARPLLTANLIDSYYHLLNEAELQGRCRFWQLDMRMQIWPAATFTNWLGDTFAPLATQRLGGPVYVACWIAAQHQPHVDELVVGTMLPRASAVGFHPAFFRNEPAARTWLLEQQARDTANV</sequence>
<name>A0ABW4QSB1_9BACT</name>
<proteinExistence type="predicted"/>
<comment type="caution">
    <text evidence="1">The sequence shown here is derived from an EMBL/GenBank/DDBJ whole genome shotgun (WGS) entry which is preliminary data.</text>
</comment>
<evidence type="ECO:0008006" key="3">
    <source>
        <dbReference type="Google" id="ProtNLM"/>
    </source>
</evidence>
<keyword evidence="2" id="KW-1185">Reference proteome</keyword>
<dbReference type="EMBL" id="JBHUFD010000003">
    <property type="protein sequence ID" value="MFD1872474.1"/>
    <property type="molecule type" value="Genomic_DNA"/>
</dbReference>